<keyword evidence="3" id="KW-1185">Reference proteome</keyword>
<dbReference type="Gene3D" id="1.10.1200.10">
    <property type="entry name" value="ACP-like"/>
    <property type="match status" value="1"/>
</dbReference>
<dbReference type="SUPFAM" id="SSF47336">
    <property type="entry name" value="ACP-like"/>
    <property type="match status" value="1"/>
</dbReference>
<feature type="domain" description="Carrier" evidence="1">
    <location>
        <begin position="2"/>
        <end position="78"/>
    </location>
</feature>
<reference evidence="3" key="1">
    <citation type="journal article" date="2019" name="Int. J. Syst. Evol. Microbiol.">
        <title>The Global Catalogue of Microorganisms (GCM) 10K type strain sequencing project: providing services to taxonomists for standard genome sequencing and annotation.</title>
        <authorList>
            <consortium name="The Broad Institute Genomics Platform"/>
            <consortium name="The Broad Institute Genome Sequencing Center for Infectious Disease"/>
            <person name="Wu L."/>
            <person name="Ma J."/>
        </authorList>
    </citation>
    <scope>NUCLEOTIDE SEQUENCE [LARGE SCALE GENOMIC DNA]</scope>
    <source>
        <strain evidence="3">JCM 17657</strain>
    </source>
</reference>
<evidence type="ECO:0000313" key="2">
    <source>
        <dbReference type="EMBL" id="GAA4972999.1"/>
    </source>
</evidence>
<sequence length="78" mass="8302">MASTPLTVARIRADVADCLGEDPADIPVDENLVDYGLDSVRIMTLLEGWRREHAVTAGFADLAERPAIAAWAPLLGAA</sequence>
<dbReference type="InterPro" id="IPR036736">
    <property type="entry name" value="ACP-like_sf"/>
</dbReference>
<dbReference type="Pfam" id="PF00550">
    <property type="entry name" value="PP-binding"/>
    <property type="match status" value="1"/>
</dbReference>
<accession>A0ABP9HLA1</accession>
<organism evidence="2 3">
    <name type="scientific">Streptomyces hyderabadensis</name>
    <dbReference type="NCBI Taxonomy" id="598549"/>
    <lineage>
        <taxon>Bacteria</taxon>
        <taxon>Bacillati</taxon>
        <taxon>Actinomycetota</taxon>
        <taxon>Actinomycetes</taxon>
        <taxon>Kitasatosporales</taxon>
        <taxon>Streptomycetaceae</taxon>
        <taxon>Streptomyces</taxon>
    </lineage>
</organism>
<gene>
    <name evidence="2" type="ORF">GCM10023257_06600</name>
</gene>
<comment type="caution">
    <text evidence="2">The sequence shown here is derived from an EMBL/GenBank/DDBJ whole genome shotgun (WGS) entry which is preliminary data.</text>
</comment>
<protein>
    <recommendedName>
        <fullName evidence="1">Carrier domain-containing protein</fullName>
    </recommendedName>
</protein>
<proteinExistence type="predicted"/>
<dbReference type="Proteomes" id="UP001500610">
    <property type="component" value="Unassembled WGS sequence"/>
</dbReference>
<dbReference type="EMBL" id="BAABIV010000003">
    <property type="protein sequence ID" value="GAA4972999.1"/>
    <property type="molecule type" value="Genomic_DNA"/>
</dbReference>
<evidence type="ECO:0000259" key="1">
    <source>
        <dbReference type="PROSITE" id="PS50075"/>
    </source>
</evidence>
<dbReference type="PROSITE" id="PS50075">
    <property type="entry name" value="CARRIER"/>
    <property type="match status" value="1"/>
</dbReference>
<name>A0ABP9HLA1_9ACTN</name>
<dbReference type="RefSeq" id="WP_226030152.1">
    <property type="nucleotide sequence ID" value="NZ_BAABIV010000003.1"/>
</dbReference>
<evidence type="ECO:0000313" key="3">
    <source>
        <dbReference type="Proteomes" id="UP001500610"/>
    </source>
</evidence>
<dbReference type="InterPro" id="IPR009081">
    <property type="entry name" value="PP-bd_ACP"/>
</dbReference>